<evidence type="ECO:0000256" key="2">
    <source>
        <dbReference type="ARBA" id="ARBA00012438"/>
    </source>
</evidence>
<evidence type="ECO:0000256" key="6">
    <source>
        <dbReference type="ARBA" id="ARBA00023012"/>
    </source>
</evidence>
<feature type="domain" description="PAC" evidence="10">
    <location>
        <begin position="589"/>
        <end position="639"/>
    </location>
</feature>
<dbReference type="Gene3D" id="3.40.50.2300">
    <property type="match status" value="1"/>
</dbReference>
<evidence type="ECO:0000256" key="4">
    <source>
        <dbReference type="ARBA" id="ARBA00022679"/>
    </source>
</evidence>
<name>A0A0I9S9S1_BACFG</name>
<protein>
    <recommendedName>
        <fullName evidence="2">histidine kinase</fullName>
        <ecNumber evidence="2">2.7.13.3</ecNumber>
    </recommendedName>
</protein>
<dbReference type="PATRIC" id="fig|817.53.peg.2015"/>
<dbReference type="InterPro" id="IPR000700">
    <property type="entry name" value="PAS-assoc_C"/>
</dbReference>
<dbReference type="InterPro" id="IPR011006">
    <property type="entry name" value="CheY-like_superfamily"/>
</dbReference>
<dbReference type="PRINTS" id="PR00344">
    <property type="entry name" value="BCTRLSENSOR"/>
</dbReference>
<dbReference type="InterPro" id="IPR035965">
    <property type="entry name" value="PAS-like_dom_sf"/>
</dbReference>
<dbReference type="InterPro" id="IPR001789">
    <property type="entry name" value="Sig_transdc_resp-reg_receiver"/>
</dbReference>
<dbReference type="InterPro" id="IPR003661">
    <property type="entry name" value="HisK_dim/P_dom"/>
</dbReference>
<dbReference type="NCBIfam" id="TIGR00229">
    <property type="entry name" value="sensory_box"/>
    <property type="match status" value="1"/>
</dbReference>
<dbReference type="Gene3D" id="3.30.565.10">
    <property type="entry name" value="Histidine kinase-like ATPase, C-terminal domain"/>
    <property type="match status" value="1"/>
</dbReference>
<dbReference type="PANTHER" id="PTHR43047:SF72">
    <property type="entry name" value="OSMOSENSING HISTIDINE PROTEIN KINASE SLN1"/>
    <property type="match status" value="1"/>
</dbReference>
<dbReference type="SMART" id="SM00388">
    <property type="entry name" value="HisKA"/>
    <property type="match status" value="1"/>
</dbReference>
<accession>A0A0I9S9S1</accession>
<feature type="modified residue" description="4-aspartylphosphate" evidence="7">
    <location>
        <position position="951"/>
    </location>
</feature>
<evidence type="ECO:0000256" key="5">
    <source>
        <dbReference type="ARBA" id="ARBA00022777"/>
    </source>
</evidence>
<dbReference type="AlphaFoldDB" id="A0A0I9S9S1"/>
<dbReference type="SUPFAM" id="SSF55874">
    <property type="entry name" value="ATPase domain of HSP90 chaperone/DNA topoisomerase II/histidine kinase"/>
    <property type="match status" value="1"/>
</dbReference>
<reference evidence="11" key="2">
    <citation type="submission" date="2014-07" db="EMBL/GenBank/DDBJ databases">
        <title>Genetics and epidemiology of antimicrobial resistance in B. fragilis group.</title>
        <authorList>
            <person name="Sydenham T.V."/>
            <person name="Hasman H."/>
            <person name="Kemp M."/>
            <person name="Justesen U.S."/>
        </authorList>
    </citation>
    <scope>NUCLEOTIDE SEQUENCE [LARGE SCALE GENOMIC DNA]</scope>
    <source>
        <strain evidence="11">DCMOUH0018B</strain>
    </source>
</reference>
<dbReference type="SUPFAM" id="SSF52172">
    <property type="entry name" value="CheY-like"/>
    <property type="match status" value="1"/>
</dbReference>
<keyword evidence="3 7" id="KW-0597">Phosphoprotein</keyword>
<evidence type="ECO:0000259" key="8">
    <source>
        <dbReference type="PROSITE" id="PS50109"/>
    </source>
</evidence>
<dbReference type="InterPro" id="IPR036097">
    <property type="entry name" value="HisK_dim/P_sf"/>
</dbReference>
<evidence type="ECO:0000259" key="10">
    <source>
        <dbReference type="PROSITE" id="PS50113"/>
    </source>
</evidence>
<dbReference type="PROSITE" id="PS50110">
    <property type="entry name" value="RESPONSE_REGULATORY"/>
    <property type="match status" value="1"/>
</dbReference>
<dbReference type="SMART" id="SM00086">
    <property type="entry name" value="PAC"/>
    <property type="match status" value="3"/>
</dbReference>
<reference evidence="11" key="1">
    <citation type="book" date="2014" name="THE 24TH EUROPEAN CONGRESS OF CLINICAL MICROBIOLOGY AND INFECTIOUS DISEASES" publisher="ECCMID 2014" city="Barcelona, Spain">
        <title>Identification of resistance genes in three multidrug-resistant Bacteroides fragilis isolates by whole genome sequencing.</title>
        <editorList>
            <person name="Unknown"/>
            <person name="A."/>
        </editorList>
        <authorList>
            <person name="Sydenham T.V."/>
            <person name="Hasman H."/>
            <person name="Wang M."/>
            <person name="Soki J."/>
            <person name="Nagy E."/>
            <person name="Justesen U.S."/>
        </authorList>
    </citation>
    <scope>NUCLEOTIDE SEQUENCE</scope>
    <source>
        <strain evidence="11">DCMOUH0018B</strain>
    </source>
</reference>
<evidence type="ECO:0000313" key="11">
    <source>
        <dbReference type="EMBL" id="KFX74848.1"/>
    </source>
</evidence>
<evidence type="ECO:0000256" key="1">
    <source>
        <dbReference type="ARBA" id="ARBA00000085"/>
    </source>
</evidence>
<dbReference type="RefSeq" id="WP_044300245.1">
    <property type="nucleotide sequence ID" value="NZ_CAEUHN010000012.1"/>
</dbReference>
<feature type="domain" description="Response regulatory" evidence="9">
    <location>
        <begin position="903"/>
        <end position="1016"/>
    </location>
</feature>
<dbReference type="SUPFAM" id="SSF47384">
    <property type="entry name" value="Homodimeric domain of signal transducing histidine kinase"/>
    <property type="match status" value="1"/>
</dbReference>
<dbReference type="Pfam" id="PF13426">
    <property type="entry name" value="PAS_9"/>
    <property type="match status" value="1"/>
</dbReference>
<dbReference type="CDD" id="cd00082">
    <property type="entry name" value="HisKA"/>
    <property type="match status" value="1"/>
</dbReference>
<proteinExistence type="predicted"/>
<dbReference type="FunFam" id="1.10.287.130:FF:000001">
    <property type="entry name" value="Two-component sensor histidine kinase"/>
    <property type="match status" value="1"/>
</dbReference>
<dbReference type="Pfam" id="PF00512">
    <property type="entry name" value="HisKA"/>
    <property type="match status" value="1"/>
</dbReference>
<keyword evidence="4" id="KW-0808">Transferase</keyword>
<dbReference type="InterPro" id="IPR003594">
    <property type="entry name" value="HATPase_dom"/>
</dbReference>
<dbReference type="InterPro" id="IPR005467">
    <property type="entry name" value="His_kinase_dom"/>
</dbReference>
<keyword evidence="6" id="KW-0902">Two-component regulatory system</keyword>
<sequence>MSKQTSSPSQTHRLQQTIYENLPVGMELYDCEGRLIEINSVGLKMMGVKDKQDMLGINIFENPNVPDEMKSRLRAGENIRFTVKYDFELAKFYYPTTLSGIRYFEITVSVVRDDENKEIDKFLFIAQDVTETVRTEEILRQSKQKTALAMQAADVVLWEFDVRTHLFYAENEPLNNCDPTQPLTIEDYKKHIHPEDWKEAEPILFDMLNGCDCLYEMDIRIRLSDTSEWQYCKLNCSPYERGVDGKVVKYVGFRKNNTELQRRKLLQENILNSIPLPIHIKDVEDDFRYVFCNEESMRMFGTYEGETVSDILDREQAERMQKTDLEVFTTGKPYFGVERIILKDGRSYDTIVRKNIIYDGSKRLLLNIRWDQKLQNDLERRAKVLSISMEVMNAYTWFYEPSKQRVSFGEGFDKIGRNALDINTFEKFAECVHPDDRRQFIGTMDAVLKQDSGEWDIEYRADLRGNGNYEWWQTRGVLETSILNDTPYQYVSGMTISIESYKQTELTLLKNKEKLKRLIRQNELVLNNTNSGLAYITKDYVVQWENVSVCSSSLSFEAYKRGECCYKSAHNRTSPCENCVLGKVLASRQMEKIKFHSENNRIVEVLATPVFGEGEEIDGIVIRVDDITDRERMIEELRQAKLLAEQSDKLKSAFLANMSHEIRTPLNAIVGFSDLLMNSEEQADREEYMQIINTNNELLLKLINDILDLSKLESGSVELKYEDFDLAEYFNGMASSMKQRIVNPEVRLVTINPYDVCLVKLDRNRVAQVMTNYVTNAIKYTPKGSIEMGYEVMDTGIRLYVKDTGIGIPEEKKNKVFHRFEKLDEFAQGTGLGLSICKAITESMGGSVGFESKYHEGSLFWAIIPCNPEVKTGREPERHIGPSTDEENMTYSRNLNAALDRKTILIAEDISSNYLLLSAMLCKHYNLLHAMNGQQAVEMAKNYRIDLLLMDMKMPVMDGLTATVEIRKFNKELPIVALTAHAFDSDKAAALEAGCNDYLAKPVDKARLMSVLRKYCYSPDVAL</sequence>
<evidence type="ECO:0000259" key="9">
    <source>
        <dbReference type="PROSITE" id="PS50110"/>
    </source>
</evidence>
<comment type="catalytic activity">
    <reaction evidence="1">
        <text>ATP + protein L-histidine = ADP + protein N-phospho-L-histidine.</text>
        <dbReference type="EC" id="2.7.13.3"/>
    </reaction>
</comment>
<dbReference type="Gene3D" id="3.30.450.20">
    <property type="entry name" value="PAS domain"/>
    <property type="match status" value="5"/>
</dbReference>
<dbReference type="PANTHER" id="PTHR43047">
    <property type="entry name" value="TWO-COMPONENT HISTIDINE PROTEIN KINASE"/>
    <property type="match status" value="1"/>
</dbReference>
<dbReference type="CDD" id="cd17546">
    <property type="entry name" value="REC_hyHK_CKI1_RcsC-like"/>
    <property type="match status" value="1"/>
</dbReference>
<dbReference type="GO" id="GO:0009927">
    <property type="term" value="F:histidine phosphotransfer kinase activity"/>
    <property type="evidence" value="ECO:0007669"/>
    <property type="project" value="TreeGrafter"/>
</dbReference>
<dbReference type="GO" id="GO:0005886">
    <property type="term" value="C:plasma membrane"/>
    <property type="evidence" value="ECO:0007669"/>
    <property type="project" value="TreeGrafter"/>
</dbReference>
<dbReference type="PROSITE" id="PS50113">
    <property type="entry name" value="PAC"/>
    <property type="match status" value="2"/>
</dbReference>
<dbReference type="SMART" id="SM00091">
    <property type="entry name" value="PAS"/>
    <property type="match status" value="2"/>
</dbReference>
<comment type="caution">
    <text evidence="11">The sequence shown here is derived from an EMBL/GenBank/DDBJ whole genome shotgun (WGS) entry which is preliminary data.</text>
</comment>
<dbReference type="Pfam" id="PF02518">
    <property type="entry name" value="HATPase_c"/>
    <property type="match status" value="1"/>
</dbReference>
<dbReference type="Pfam" id="PF00072">
    <property type="entry name" value="Response_reg"/>
    <property type="match status" value="1"/>
</dbReference>
<dbReference type="SMART" id="SM00387">
    <property type="entry name" value="HATPase_c"/>
    <property type="match status" value="1"/>
</dbReference>
<evidence type="ECO:0000256" key="3">
    <source>
        <dbReference type="ARBA" id="ARBA00022553"/>
    </source>
</evidence>
<dbReference type="Pfam" id="PF08447">
    <property type="entry name" value="PAS_3"/>
    <property type="match status" value="1"/>
</dbReference>
<dbReference type="EMBL" id="JMZZ02000107">
    <property type="protein sequence ID" value="KFX74848.1"/>
    <property type="molecule type" value="Genomic_DNA"/>
</dbReference>
<evidence type="ECO:0000256" key="7">
    <source>
        <dbReference type="PROSITE-ProRule" id="PRU00169"/>
    </source>
</evidence>
<keyword evidence="5 11" id="KW-0418">Kinase</keyword>
<dbReference type="Pfam" id="PF13188">
    <property type="entry name" value="PAS_8"/>
    <property type="match status" value="1"/>
</dbReference>
<dbReference type="InterPro" id="IPR001610">
    <property type="entry name" value="PAC"/>
</dbReference>
<dbReference type="SUPFAM" id="SSF55785">
    <property type="entry name" value="PYP-like sensor domain (PAS domain)"/>
    <property type="match status" value="3"/>
</dbReference>
<feature type="domain" description="Histidine kinase" evidence="8">
    <location>
        <begin position="657"/>
        <end position="868"/>
    </location>
</feature>
<dbReference type="InterPro" id="IPR004358">
    <property type="entry name" value="Sig_transdc_His_kin-like_C"/>
</dbReference>
<dbReference type="InterPro" id="IPR000014">
    <property type="entry name" value="PAS"/>
</dbReference>
<feature type="domain" description="PAC" evidence="10">
    <location>
        <begin position="83"/>
        <end position="141"/>
    </location>
</feature>
<organism evidence="11">
    <name type="scientific">Bacteroides fragilis</name>
    <dbReference type="NCBI Taxonomy" id="817"/>
    <lineage>
        <taxon>Bacteria</taxon>
        <taxon>Pseudomonadati</taxon>
        <taxon>Bacteroidota</taxon>
        <taxon>Bacteroidia</taxon>
        <taxon>Bacteroidales</taxon>
        <taxon>Bacteroidaceae</taxon>
        <taxon>Bacteroides</taxon>
    </lineage>
</organism>
<dbReference type="EC" id="2.7.13.3" evidence="2"/>
<dbReference type="PROSITE" id="PS50109">
    <property type="entry name" value="HIS_KIN"/>
    <property type="match status" value="1"/>
</dbReference>
<dbReference type="GO" id="GO:0000155">
    <property type="term" value="F:phosphorelay sensor kinase activity"/>
    <property type="evidence" value="ECO:0007669"/>
    <property type="project" value="InterPro"/>
</dbReference>
<gene>
    <name evidence="11" type="ORF">EE52_0209755</name>
</gene>
<dbReference type="Gene3D" id="1.10.287.130">
    <property type="match status" value="1"/>
</dbReference>
<dbReference type="InterPro" id="IPR013655">
    <property type="entry name" value="PAS_fold_3"/>
</dbReference>
<dbReference type="SMART" id="SM00448">
    <property type="entry name" value="REC"/>
    <property type="match status" value="1"/>
</dbReference>
<dbReference type="InterPro" id="IPR036890">
    <property type="entry name" value="HATPase_C_sf"/>
</dbReference>